<keyword evidence="5" id="KW-0378">Hydrolase</keyword>
<dbReference type="GO" id="GO:0005737">
    <property type="term" value="C:cytoplasm"/>
    <property type="evidence" value="ECO:0007669"/>
    <property type="project" value="TreeGrafter"/>
</dbReference>
<protein>
    <recommendedName>
        <fullName evidence="7">Ubiquitin-like protease family profile domain-containing protein</fullName>
    </recommendedName>
</protein>
<sequence length="1378" mass="153008">MAGPSDSLQPLQTANAVLLQANDDAAESPRRDLPRPPSSRASPPASRPSDEPIDLTSPAKPLKRAHNQEGLLKSSRPSLTKSRASEDERRLVGDFSTPADAVRVPHPSSWMKTGTKKPGAGLAYQPVNTINNEIPGATRRKTVTYAKDHRLFPPSIGKAPHAGQQAYLQHTQNMASKTPARTSCAQEEYDGISGDASPAKRRKTEHVVHLIEDDEDDRGDMSRPALSTPAGMSYDPSLSARSSQSRLSVGSGSSMPGIQQSQQTSEFQAAGSLVKSCRKKPRRSGSIIQGARQAMFHSFEQGISTRTPEQHQECSSTTDEVKSYHFPNAHINESTAGQTANNRPVASSTTHLRNQHWPVPKHVEVINEIYSSDELAMSDTDQRARTRAKRPSKATQATNSGIRRKVQSKVVSKRWPLVFARTYGYERRVSNHDRIELMLRIGSDGLWRITASEQTEGESKTQFQIKPQDFNKAQADEIRSIRLTGPRRQDGNSEILDLEFADTEDLMTFCDEHAAALTPKGKIIPMLPDAMPKVFAMPLPPRNVKVGTSELVHDPILEAVDHDEKNNKTSRTPMWNQMKRISNSHPIPNESNSSMSAPNIKGASTRSLRSTKPALAYALEDESDDRTVAKFSVDVGLGPTWTKPLEYGQGRQRAVVHFDDLPRLDEEEYMNDALIDFYIIYLSKKLEVPSDKVYFFNTHFFTRLKGKAGRNSMDYKAVERWTSKIDIFSYDYIVVPINELTHWYLAIICNVSNIDRKPVVEDFDQDFAEAFEESIKDSANLAAPKDIQGNDTPQLNSSPNSSPSAKAASKEQQDDDPNLFEESLFLVDREDPGVEVYSQADSVPQSPGVEAAQATQVTADAKSMSQPIVTSAKRKLKRKPIHPKRDPNQPTIIVFDSLVGSSRSGTVRILKDWLAAEGEAKRGMEAVIKENGYYPKSSQIPMQTNWTDCGVYLLGYVEKFFQDPDDFKNKLLSGEMSASKDWPKLKPKDMRTNIREIIFRCYEEQETNRKAEKKGKKGVTKAKTSPTLAQREPTNLESEAPLTVRLGESQKAKLEVFSKPEQSVPQAQPPVEAPRPRLASPFEYDAQFAAPTNHSIPKAVGKVSDSPPVATSPVKSVTPGLNRTTRRGSPEVRVPGTTSQSHTSMRNGQPVSFGMVRHNGDMRQVGSAPRSLSPNKRLRQDKDDQLSFPSSKGYSTRSPRRQGGGRITESSPSITRSREGSAPNVPIEIEDSQDLEVATSLSFRNLQAKSPARQKQPSRTPQLMHSLLVEEMARPSPRRHGQAEELFPDEEPLAKFDEEDQSSTRCRRSEAPMMYERPSPLSRTEEAVNDAMDIDAESVDLMEIDDVAEDTVIKETPEPRRRSPGAQEARQGADALVT</sequence>
<feature type="compositionally biased region" description="Polar residues" evidence="6">
    <location>
        <begin position="1187"/>
        <end position="1197"/>
    </location>
</feature>
<evidence type="ECO:0000313" key="8">
    <source>
        <dbReference type="EMBL" id="KAF1943962.1"/>
    </source>
</evidence>
<feature type="region of interest" description="Disordered" evidence="6">
    <location>
        <begin position="1101"/>
        <end position="1325"/>
    </location>
</feature>
<feature type="compositionally biased region" description="Polar residues" evidence="6">
    <location>
        <begin position="1113"/>
        <end position="1123"/>
    </location>
</feature>
<dbReference type="InterPro" id="IPR003653">
    <property type="entry name" value="Peptidase_C48_C"/>
</dbReference>
<evidence type="ECO:0000256" key="3">
    <source>
        <dbReference type="ARBA" id="ARBA00022670"/>
    </source>
</evidence>
<evidence type="ECO:0000256" key="2">
    <source>
        <dbReference type="ARBA" id="ARBA00022553"/>
    </source>
</evidence>
<name>A0A6A5SW35_9PLEO</name>
<dbReference type="SUPFAM" id="SSF54001">
    <property type="entry name" value="Cysteine proteinases"/>
    <property type="match status" value="1"/>
</dbReference>
<dbReference type="GO" id="GO:0016926">
    <property type="term" value="P:protein desumoylation"/>
    <property type="evidence" value="ECO:0007669"/>
    <property type="project" value="TreeGrafter"/>
</dbReference>
<feature type="compositionally biased region" description="Polar residues" evidence="6">
    <location>
        <begin position="1"/>
        <end position="15"/>
    </location>
</feature>
<evidence type="ECO:0000259" key="7">
    <source>
        <dbReference type="PROSITE" id="PS50600"/>
    </source>
</evidence>
<evidence type="ECO:0000256" key="5">
    <source>
        <dbReference type="ARBA" id="ARBA00022801"/>
    </source>
</evidence>
<dbReference type="GO" id="GO:0005634">
    <property type="term" value="C:nucleus"/>
    <property type="evidence" value="ECO:0007669"/>
    <property type="project" value="TreeGrafter"/>
</dbReference>
<evidence type="ECO:0000256" key="4">
    <source>
        <dbReference type="ARBA" id="ARBA00022786"/>
    </source>
</evidence>
<dbReference type="Pfam" id="PF02902">
    <property type="entry name" value="Peptidase_C48"/>
    <property type="match status" value="1"/>
</dbReference>
<feature type="compositionally biased region" description="Polar residues" evidence="6">
    <location>
        <begin position="1136"/>
        <end position="1150"/>
    </location>
</feature>
<reference evidence="8" key="1">
    <citation type="journal article" date="2020" name="Stud. Mycol.">
        <title>101 Dothideomycetes genomes: a test case for predicting lifestyles and emergence of pathogens.</title>
        <authorList>
            <person name="Haridas S."/>
            <person name="Albert R."/>
            <person name="Binder M."/>
            <person name="Bloem J."/>
            <person name="Labutti K."/>
            <person name="Salamov A."/>
            <person name="Andreopoulos B."/>
            <person name="Baker S."/>
            <person name="Barry K."/>
            <person name="Bills G."/>
            <person name="Bluhm B."/>
            <person name="Cannon C."/>
            <person name="Castanera R."/>
            <person name="Culley D."/>
            <person name="Daum C."/>
            <person name="Ezra D."/>
            <person name="Gonzalez J."/>
            <person name="Henrissat B."/>
            <person name="Kuo A."/>
            <person name="Liang C."/>
            <person name="Lipzen A."/>
            <person name="Lutzoni F."/>
            <person name="Magnuson J."/>
            <person name="Mondo S."/>
            <person name="Nolan M."/>
            <person name="Ohm R."/>
            <person name="Pangilinan J."/>
            <person name="Park H.-J."/>
            <person name="Ramirez L."/>
            <person name="Alfaro M."/>
            <person name="Sun H."/>
            <person name="Tritt A."/>
            <person name="Yoshinaga Y."/>
            <person name="Zwiers L.-H."/>
            <person name="Turgeon B."/>
            <person name="Goodwin S."/>
            <person name="Spatafora J."/>
            <person name="Crous P."/>
            <person name="Grigoriev I."/>
        </authorList>
    </citation>
    <scope>NUCLEOTIDE SEQUENCE</scope>
    <source>
        <strain evidence="8">CBS 161.51</strain>
    </source>
</reference>
<feature type="compositionally biased region" description="Low complexity" evidence="6">
    <location>
        <begin position="796"/>
        <end position="807"/>
    </location>
</feature>
<keyword evidence="4" id="KW-0833">Ubl conjugation pathway</keyword>
<feature type="compositionally biased region" description="Polar residues" evidence="6">
    <location>
        <begin position="857"/>
        <end position="869"/>
    </location>
</feature>
<feature type="region of interest" description="Disordered" evidence="6">
    <location>
        <begin position="210"/>
        <end position="289"/>
    </location>
</feature>
<feature type="compositionally biased region" description="Basic and acidic residues" evidence="6">
    <location>
        <begin position="83"/>
        <end position="92"/>
    </location>
</feature>
<dbReference type="GO" id="GO:0070139">
    <property type="term" value="F:SUMO-specific endopeptidase activity"/>
    <property type="evidence" value="ECO:0007669"/>
    <property type="project" value="TreeGrafter"/>
</dbReference>
<dbReference type="PROSITE" id="PS50600">
    <property type="entry name" value="ULP_PROTEASE"/>
    <property type="match status" value="1"/>
</dbReference>
<feature type="compositionally biased region" description="Acidic residues" evidence="6">
    <location>
        <begin position="1286"/>
        <end position="1301"/>
    </location>
</feature>
<feature type="region of interest" description="Disordered" evidence="6">
    <location>
        <begin position="376"/>
        <end position="403"/>
    </location>
</feature>
<dbReference type="Gene3D" id="3.40.395.10">
    <property type="entry name" value="Adenoviral Proteinase, Chain A"/>
    <property type="match status" value="1"/>
</dbReference>
<dbReference type="GO" id="GO:0006508">
    <property type="term" value="P:proteolysis"/>
    <property type="evidence" value="ECO:0007669"/>
    <property type="project" value="UniProtKB-KW"/>
</dbReference>
<feature type="region of interest" description="Disordered" evidence="6">
    <location>
        <begin position="585"/>
        <end position="605"/>
    </location>
</feature>
<feature type="compositionally biased region" description="Polar residues" evidence="6">
    <location>
        <begin position="1025"/>
        <end position="1035"/>
    </location>
</feature>
<keyword evidence="9" id="KW-1185">Reference proteome</keyword>
<evidence type="ECO:0000256" key="6">
    <source>
        <dbReference type="SAM" id="MobiDB-lite"/>
    </source>
</evidence>
<keyword evidence="2" id="KW-0597">Phosphoprotein</keyword>
<dbReference type="Proteomes" id="UP000800038">
    <property type="component" value="Unassembled WGS sequence"/>
</dbReference>
<dbReference type="EMBL" id="ML976020">
    <property type="protein sequence ID" value="KAF1943962.1"/>
    <property type="molecule type" value="Genomic_DNA"/>
</dbReference>
<dbReference type="OrthoDB" id="442460at2759"/>
<evidence type="ECO:0000313" key="9">
    <source>
        <dbReference type="Proteomes" id="UP000800038"/>
    </source>
</evidence>
<feature type="region of interest" description="Disordered" evidence="6">
    <location>
        <begin position="1"/>
        <end position="119"/>
    </location>
</feature>
<dbReference type="PANTHER" id="PTHR46896:SF3">
    <property type="entry name" value="FI06413P-RELATED"/>
    <property type="match status" value="1"/>
</dbReference>
<dbReference type="PANTHER" id="PTHR46896">
    <property type="entry name" value="SENTRIN-SPECIFIC PROTEASE"/>
    <property type="match status" value="1"/>
</dbReference>
<accession>A0A6A5SW35</accession>
<feature type="compositionally biased region" description="Polar residues" evidence="6">
    <location>
        <begin position="256"/>
        <end position="267"/>
    </location>
</feature>
<dbReference type="InterPro" id="IPR051947">
    <property type="entry name" value="Sentrin-specific_protease"/>
</dbReference>
<feature type="region of interest" description="Disordered" evidence="6">
    <location>
        <begin position="1009"/>
        <end position="1035"/>
    </location>
</feature>
<gene>
    <name evidence="8" type="ORF">EJ02DRAFT_341991</name>
</gene>
<keyword evidence="3" id="KW-0645">Protease</keyword>
<feature type="compositionally biased region" description="Basic residues" evidence="6">
    <location>
        <begin position="1011"/>
        <end position="1020"/>
    </location>
</feature>
<feature type="compositionally biased region" description="Basic residues" evidence="6">
    <location>
        <begin position="872"/>
        <end position="882"/>
    </location>
</feature>
<feature type="domain" description="Ubiquitin-like protease family profile" evidence="7">
    <location>
        <begin position="654"/>
        <end position="960"/>
    </location>
</feature>
<feature type="region of interest" description="Disordered" evidence="6">
    <location>
        <begin position="1349"/>
        <end position="1378"/>
    </location>
</feature>
<feature type="region of interest" description="Disordered" evidence="6">
    <location>
        <begin position="857"/>
        <end position="889"/>
    </location>
</feature>
<feature type="compositionally biased region" description="Polar residues" evidence="6">
    <location>
        <begin position="1239"/>
        <end position="1263"/>
    </location>
</feature>
<organism evidence="8 9">
    <name type="scientific">Clathrospora elynae</name>
    <dbReference type="NCBI Taxonomy" id="706981"/>
    <lineage>
        <taxon>Eukaryota</taxon>
        <taxon>Fungi</taxon>
        <taxon>Dikarya</taxon>
        <taxon>Ascomycota</taxon>
        <taxon>Pezizomycotina</taxon>
        <taxon>Dothideomycetes</taxon>
        <taxon>Pleosporomycetidae</taxon>
        <taxon>Pleosporales</taxon>
        <taxon>Diademaceae</taxon>
        <taxon>Clathrospora</taxon>
    </lineage>
</organism>
<evidence type="ECO:0000256" key="1">
    <source>
        <dbReference type="ARBA" id="ARBA00005234"/>
    </source>
</evidence>
<feature type="compositionally biased region" description="Basic and acidic residues" evidence="6">
    <location>
        <begin position="1351"/>
        <end position="1361"/>
    </location>
</feature>
<feature type="compositionally biased region" description="Polar residues" evidence="6">
    <location>
        <begin position="331"/>
        <end position="352"/>
    </location>
</feature>
<proteinExistence type="inferred from homology"/>
<feature type="region of interest" description="Disordered" evidence="6">
    <location>
        <begin position="783"/>
        <end position="815"/>
    </location>
</feature>
<dbReference type="InterPro" id="IPR038765">
    <property type="entry name" value="Papain-like_cys_pep_sf"/>
</dbReference>
<feature type="region of interest" description="Disordered" evidence="6">
    <location>
        <begin position="331"/>
        <end position="353"/>
    </location>
</feature>
<feature type="compositionally biased region" description="Low complexity" evidence="6">
    <location>
        <begin position="237"/>
        <end position="254"/>
    </location>
</feature>
<comment type="similarity">
    <text evidence="1">Belongs to the peptidase C48 family.</text>
</comment>